<evidence type="ECO:0000313" key="7">
    <source>
        <dbReference type="Proteomes" id="UP001176940"/>
    </source>
</evidence>
<dbReference type="PANTHER" id="PTHR11339">
    <property type="entry name" value="EXTRACELLULAR MATRIX GLYCOPROTEIN RELATED"/>
    <property type="match status" value="1"/>
</dbReference>
<accession>A0ABN9L8U4</accession>
<feature type="domain" description="VWFD" evidence="5">
    <location>
        <begin position="132"/>
        <end position="302"/>
    </location>
</feature>
<dbReference type="PANTHER" id="PTHR11339:SF399">
    <property type="entry name" value="MUCIN-5AC-LIKE"/>
    <property type="match status" value="1"/>
</dbReference>
<evidence type="ECO:0000259" key="5">
    <source>
        <dbReference type="PROSITE" id="PS51233"/>
    </source>
</evidence>
<dbReference type="Pfam" id="PF00094">
    <property type="entry name" value="VWD"/>
    <property type="match status" value="1"/>
</dbReference>
<reference evidence="6" key="1">
    <citation type="submission" date="2023-07" db="EMBL/GenBank/DDBJ databases">
        <authorList>
            <person name="Stuckert A."/>
        </authorList>
    </citation>
    <scope>NUCLEOTIDE SEQUENCE</scope>
</reference>
<dbReference type="PROSITE" id="PS51233">
    <property type="entry name" value="VWFD"/>
    <property type="match status" value="1"/>
</dbReference>
<dbReference type="InterPro" id="IPR014853">
    <property type="entry name" value="VWF/SSPO/ZAN-like_Cys-rich_dom"/>
</dbReference>
<dbReference type="SMART" id="SM00216">
    <property type="entry name" value="VWD"/>
    <property type="match status" value="1"/>
</dbReference>
<name>A0ABN9L8U4_9NEOB</name>
<dbReference type="InterPro" id="IPR050780">
    <property type="entry name" value="Mucin_vWF_Thrombospondin_sf"/>
</dbReference>
<dbReference type="InterPro" id="IPR001846">
    <property type="entry name" value="VWF_type-D"/>
</dbReference>
<evidence type="ECO:0000256" key="4">
    <source>
        <dbReference type="SAM" id="MobiDB-lite"/>
    </source>
</evidence>
<organism evidence="6 7">
    <name type="scientific">Ranitomeya imitator</name>
    <name type="common">mimic poison frog</name>
    <dbReference type="NCBI Taxonomy" id="111125"/>
    <lineage>
        <taxon>Eukaryota</taxon>
        <taxon>Metazoa</taxon>
        <taxon>Chordata</taxon>
        <taxon>Craniata</taxon>
        <taxon>Vertebrata</taxon>
        <taxon>Euteleostomi</taxon>
        <taxon>Amphibia</taxon>
        <taxon>Batrachia</taxon>
        <taxon>Anura</taxon>
        <taxon>Neobatrachia</taxon>
        <taxon>Hyloidea</taxon>
        <taxon>Dendrobatidae</taxon>
        <taxon>Dendrobatinae</taxon>
        <taxon>Ranitomeya</taxon>
    </lineage>
</organism>
<dbReference type="SUPFAM" id="SSF57567">
    <property type="entry name" value="Serine protease inhibitors"/>
    <property type="match status" value="1"/>
</dbReference>
<evidence type="ECO:0000313" key="6">
    <source>
        <dbReference type="EMBL" id="CAJ0932969.1"/>
    </source>
</evidence>
<dbReference type="CDD" id="cd19941">
    <property type="entry name" value="TIL"/>
    <property type="match status" value="1"/>
</dbReference>
<dbReference type="InterPro" id="IPR001007">
    <property type="entry name" value="VWF_dom"/>
</dbReference>
<keyword evidence="7" id="KW-1185">Reference proteome</keyword>
<dbReference type="Proteomes" id="UP001176940">
    <property type="component" value="Unassembled WGS sequence"/>
</dbReference>
<gene>
    <name evidence="6" type="ORF">RIMI_LOCUS5308886</name>
</gene>
<keyword evidence="3" id="KW-0325">Glycoprotein</keyword>
<comment type="caution">
    <text evidence="6">The sequence shown here is derived from an EMBL/GenBank/DDBJ whole genome shotgun (WGS) entry which is preliminary data.</text>
</comment>
<dbReference type="Gene3D" id="2.10.25.10">
    <property type="entry name" value="Laminin"/>
    <property type="match status" value="1"/>
</dbReference>
<feature type="region of interest" description="Disordered" evidence="4">
    <location>
        <begin position="426"/>
        <end position="451"/>
    </location>
</feature>
<keyword evidence="2" id="KW-1015">Disulfide bond</keyword>
<sequence>MTSAFMSCQHSSMGEEELLYIVQQLNCQVTPVCAAPKVYFDCTNKTANTKGAECQKSCQTLDMQCYSTQCLSGCVCPDGLISDGSGSCVSAEQCPCIHNNEVYTPGSKIKMLCNSCTCLNRNWECTSDECMGTCTVYGDGNYITFDTKRYVFSGDCEYTLVQDYCSDDSSKGTFRVNTENIPCGSTGTTCSKAIKVFLGNYQLILSDEKFEVVKLDVGVYVPYKVRQMGIYMVIEALNGLVLVWDTKTTIFIKLEPSFQGQVCGLCGNYDGNAVNDFTTRSLSVVGNVVEFGNSWKLSSSCPNAMTLKDPCSLNPYRKSWAQRQCSVITSSTFGACHALVDPLKYYDACVSDACACDTGGDCECFCTAVASYAQACSEAGTCVSWRTPTMCRMSSRKWRRKAGTAQAPIPAAGIGACAVRALWSREQRSRETEPQAALEPGKPYPLNKCSS</sequence>
<dbReference type="SMART" id="SM00215">
    <property type="entry name" value="VWC_out"/>
    <property type="match status" value="1"/>
</dbReference>
<dbReference type="EMBL" id="CAUEEQ010008984">
    <property type="protein sequence ID" value="CAJ0932969.1"/>
    <property type="molecule type" value="Genomic_DNA"/>
</dbReference>
<evidence type="ECO:0000256" key="3">
    <source>
        <dbReference type="ARBA" id="ARBA00023180"/>
    </source>
</evidence>
<dbReference type="Pfam" id="PF23244">
    <property type="entry name" value="VWF"/>
    <property type="match status" value="1"/>
</dbReference>
<dbReference type="Pfam" id="PF08742">
    <property type="entry name" value="C8"/>
    <property type="match status" value="1"/>
</dbReference>
<keyword evidence="1" id="KW-0677">Repeat</keyword>
<evidence type="ECO:0000256" key="2">
    <source>
        <dbReference type="ARBA" id="ARBA00023157"/>
    </source>
</evidence>
<dbReference type="SMART" id="SM00832">
    <property type="entry name" value="C8"/>
    <property type="match status" value="1"/>
</dbReference>
<evidence type="ECO:0000256" key="1">
    <source>
        <dbReference type="ARBA" id="ARBA00022737"/>
    </source>
</evidence>
<dbReference type="InterPro" id="IPR036084">
    <property type="entry name" value="Ser_inhib-like_sf"/>
</dbReference>
<proteinExistence type="predicted"/>
<protein>
    <recommendedName>
        <fullName evidence="5">VWFD domain-containing protein</fullName>
    </recommendedName>
</protein>